<dbReference type="PANTHER" id="PTHR10655">
    <property type="entry name" value="LYSOPHOSPHOLIPASE-RELATED"/>
    <property type="match status" value="1"/>
</dbReference>
<proteinExistence type="inferred from homology"/>
<sequence length="263" mass="29269">MVHDFGRDGVSFGKDFLEAIIDGATIVARYPLTRWCFPTLNYPTALYATAKEMKGNLWLAYERSTALEERTSILEEICRLLQPLLDIVEEEVKLVGPQNVFIGGISAGCTAALHVFLSFQSNRYSGSLGGFIGLGGMIPFPRDIQSLIRDTPLFRPSVHEIPQASLTLGLKVVNLIRASLNLPRLGKFDYSPSCLRSPMLIGTTPNLRYNSELDAQWHTMIACLQRMGFLHPIWCNSDHDPDFASQMEGIIKFLEVAGCIKSD</sequence>
<evidence type="ECO:0000259" key="2">
    <source>
        <dbReference type="Pfam" id="PF02230"/>
    </source>
</evidence>
<accession>A0A8A3P9Z6</accession>
<comment type="similarity">
    <text evidence="1">Belongs to the AB hydrolase superfamily. AB hydrolase 2 family.</text>
</comment>
<dbReference type="GO" id="GO:0052689">
    <property type="term" value="F:carboxylic ester hydrolase activity"/>
    <property type="evidence" value="ECO:0007669"/>
    <property type="project" value="TreeGrafter"/>
</dbReference>
<name>A0A8A3P9Z6_9HELO</name>
<dbReference type="EMBL" id="CP063405">
    <property type="protein sequence ID" value="QSZ30197.1"/>
    <property type="molecule type" value="Genomic_DNA"/>
</dbReference>
<feature type="domain" description="Phospholipase/carboxylesterase/thioesterase" evidence="2">
    <location>
        <begin position="27"/>
        <end position="176"/>
    </location>
</feature>
<dbReference type="GO" id="GO:0005737">
    <property type="term" value="C:cytoplasm"/>
    <property type="evidence" value="ECO:0007669"/>
    <property type="project" value="TreeGrafter"/>
</dbReference>
<evidence type="ECO:0000313" key="3">
    <source>
        <dbReference type="EMBL" id="QSZ30197.1"/>
    </source>
</evidence>
<dbReference type="SUPFAM" id="SSF53474">
    <property type="entry name" value="alpha/beta-Hydrolases"/>
    <property type="match status" value="1"/>
</dbReference>
<dbReference type="InterPro" id="IPR029058">
    <property type="entry name" value="AB_hydrolase_fold"/>
</dbReference>
<dbReference type="OrthoDB" id="2418081at2759"/>
<dbReference type="InterPro" id="IPR003140">
    <property type="entry name" value="PLipase/COase/thioEstase"/>
</dbReference>
<dbReference type="GO" id="GO:0008474">
    <property type="term" value="F:palmitoyl-(protein) hydrolase activity"/>
    <property type="evidence" value="ECO:0007669"/>
    <property type="project" value="TreeGrafter"/>
</dbReference>
<reference evidence="3" key="1">
    <citation type="submission" date="2020-10" db="EMBL/GenBank/DDBJ databases">
        <title>Genome Sequence of Monilinia vaccinii-corymbosi Sheds Light on Mummy Berry Disease Infection of Blueberry and Mating Type.</title>
        <authorList>
            <person name="Yow A.G."/>
            <person name="Zhang Y."/>
            <person name="Bansal K."/>
            <person name="Eacker S.M."/>
            <person name="Sullivan S."/>
            <person name="Liachko I."/>
            <person name="Cubeta M.A."/>
            <person name="Rollins J.A."/>
            <person name="Ashrafi H."/>
        </authorList>
    </citation>
    <scope>NUCLEOTIDE SEQUENCE</scope>
    <source>
        <strain evidence="3">RL-1</strain>
    </source>
</reference>
<dbReference type="AlphaFoldDB" id="A0A8A3P9Z6"/>
<dbReference type="Gene3D" id="3.40.50.1820">
    <property type="entry name" value="alpha/beta hydrolase"/>
    <property type="match status" value="1"/>
</dbReference>
<dbReference type="Pfam" id="PF02230">
    <property type="entry name" value="Abhydrolase_2"/>
    <property type="match status" value="1"/>
</dbReference>
<organism evidence="3 4">
    <name type="scientific">Monilinia vaccinii-corymbosi</name>
    <dbReference type="NCBI Taxonomy" id="61207"/>
    <lineage>
        <taxon>Eukaryota</taxon>
        <taxon>Fungi</taxon>
        <taxon>Dikarya</taxon>
        <taxon>Ascomycota</taxon>
        <taxon>Pezizomycotina</taxon>
        <taxon>Leotiomycetes</taxon>
        <taxon>Helotiales</taxon>
        <taxon>Sclerotiniaceae</taxon>
        <taxon>Monilinia</taxon>
    </lineage>
</organism>
<evidence type="ECO:0000256" key="1">
    <source>
        <dbReference type="ARBA" id="ARBA00006499"/>
    </source>
</evidence>
<dbReference type="Proteomes" id="UP000672032">
    <property type="component" value="Chromosome 1"/>
</dbReference>
<evidence type="ECO:0000313" key="4">
    <source>
        <dbReference type="Proteomes" id="UP000672032"/>
    </source>
</evidence>
<keyword evidence="4" id="KW-1185">Reference proteome</keyword>
<gene>
    <name evidence="3" type="ORF">DSL72_004717</name>
</gene>
<protein>
    <recommendedName>
        <fullName evidence="2">Phospholipase/carboxylesterase/thioesterase domain-containing protein</fullName>
    </recommendedName>
</protein>
<dbReference type="InterPro" id="IPR050565">
    <property type="entry name" value="LYPA1-2/EST-like"/>
</dbReference>
<dbReference type="PANTHER" id="PTHR10655:SF63">
    <property type="entry name" value="PHOSPHOLIPASE_CARBOXYLESTERASE_THIOESTERASE DOMAIN-CONTAINING PROTEIN"/>
    <property type="match status" value="1"/>
</dbReference>